<gene>
    <name evidence="1" type="ORF">GZ77_07260</name>
</gene>
<keyword evidence="2" id="KW-1185">Reference proteome</keyword>
<protein>
    <submittedName>
        <fullName evidence="1">Uncharacterized protein</fullName>
    </submittedName>
</protein>
<organism evidence="1 2">
    <name type="scientific">Endozoicomonas montiporae</name>
    <dbReference type="NCBI Taxonomy" id="1027273"/>
    <lineage>
        <taxon>Bacteria</taxon>
        <taxon>Pseudomonadati</taxon>
        <taxon>Pseudomonadota</taxon>
        <taxon>Gammaproteobacteria</taxon>
        <taxon>Oceanospirillales</taxon>
        <taxon>Endozoicomonadaceae</taxon>
        <taxon>Endozoicomonas</taxon>
    </lineage>
</organism>
<reference evidence="1 2" key="1">
    <citation type="submission" date="2014-06" db="EMBL/GenBank/DDBJ databases">
        <title>Whole Genome Sequences of Three Symbiotic Endozoicomonas Bacteria.</title>
        <authorList>
            <person name="Neave M.J."/>
            <person name="Apprill A."/>
            <person name="Voolstra C.R."/>
        </authorList>
    </citation>
    <scope>NUCLEOTIDE SEQUENCE [LARGE SCALE GENOMIC DNA]</scope>
    <source>
        <strain evidence="1 2">LMG 24815</strain>
    </source>
</reference>
<dbReference type="EMBL" id="JOKG01000002">
    <property type="protein sequence ID" value="KEQ14215.1"/>
    <property type="molecule type" value="Genomic_DNA"/>
</dbReference>
<name>A0A081N6Z2_9GAMM</name>
<accession>A0A081N6Z2</accession>
<comment type="caution">
    <text evidence="1">The sequence shown here is derived from an EMBL/GenBank/DDBJ whole genome shotgun (WGS) entry which is preliminary data.</text>
</comment>
<sequence length="59" mass="6683">MVGISSQESRQSLQGYRRLIVFPVMVKEDPGIVIEVTIQHWLRIAEGKCGDIAHFRVMG</sequence>
<dbReference type="Proteomes" id="UP000028006">
    <property type="component" value="Unassembled WGS sequence"/>
</dbReference>
<proteinExistence type="predicted"/>
<dbReference type="AlphaFoldDB" id="A0A081N6Z2"/>
<evidence type="ECO:0000313" key="1">
    <source>
        <dbReference type="EMBL" id="KEQ14215.1"/>
    </source>
</evidence>
<evidence type="ECO:0000313" key="2">
    <source>
        <dbReference type="Proteomes" id="UP000028006"/>
    </source>
</evidence>